<evidence type="ECO:0000313" key="5">
    <source>
        <dbReference type="Proteomes" id="UP001151760"/>
    </source>
</evidence>
<reference evidence="4" key="2">
    <citation type="submission" date="2022-01" db="EMBL/GenBank/DDBJ databases">
        <authorList>
            <person name="Yamashiro T."/>
            <person name="Shiraishi A."/>
            <person name="Satake H."/>
            <person name="Nakayama K."/>
        </authorList>
    </citation>
    <scope>NUCLEOTIDE SEQUENCE</scope>
</reference>
<dbReference type="EMBL" id="BQNB010015487">
    <property type="protein sequence ID" value="GJT40584.1"/>
    <property type="molecule type" value="Genomic_DNA"/>
</dbReference>
<feature type="domain" description="Reverse transcriptase Ty1/copia-type" evidence="3">
    <location>
        <begin position="243"/>
        <end position="311"/>
    </location>
</feature>
<feature type="compositionally biased region" description="Low complexity" evidence="2">
    <location>
        <begin position="579"/>
        <end position="594"/>
    </location>
</feature>
<protein>
    <submittedName>
        <fullName evidence="4">Ribonuclease H-like domain-containing protein</fullName>
    </submittedName>
</protein>
<evidence type="ECO:0000259" key="3">
    <source>
        <dbReference type="Pfam" id="PF07727"/>
    </source>
</evidence>
<name>A0ABQ5DUT4_9ASTR</name>
<gene>
    <name evidence="4" type="ORF">Tco_0940449</name>
</gene>
<feature type="coiled-coil region" evidence="1">
    <location>
        <begin position="35"/>
        <end position="65"/>
    </location>
</feature>
<dbReference type="Gene3D" id="2.40.50.140">
    <property type="entry name" value="Nucleic acid-binding proteins"/>
    <property type="match status" value="1"/>
</dbReference>
<proteinExistence type="predicted"/>
<feature type="region of interest" description="Disordered" evidence="2">
    <location>
        <begin position="125"/>
        <end position="161"/>
    </location>
</feature>
<evidence type="ECO:0000313" key="4">
    <source>
        <dbReference type="EMBL" id="GJT40584.1"/>
    </source>
</evidence>
<keyword evidence="1" id="KW-0175">Coiled coil</keyword>
<evidence type="ECO:0000256" key="1">
    <source>
        <dbReference type="SAM" id="Coils"/>
    </source>
</evidence>
<evidence type="ECO:0000256" key="2">
    <source>
        <dbReference type="SAM" id="MobiDB-lite"/>
    </source>
</evidence>
<reference evidence="4" key="1">
    <citation type="journal article" date="2022" name="Int. J. Mol. Sci.">
        <title>Draft Genome of Tanacetum Coccineum: Genomic Comparison of Closely Related Tanacetum-Family Plants.</title>
        <authorList>
            <person name="Yamashiro T."/>
            <person name="Shiraishi A."/>
            <person name="Nakayama K."/>
            <person name="Satake H."/>
        </authorList>
    </citation>
    <scope>NUCLEOTIDE SEQUENCE</scope>
</reference>
<sequence>MQVHQVDFSFGGDEQVIVVHFYSSLTFSGHKVHEASEMVESNSDYAEELARLQRQEHEAKDMAEKYGFGFSKDTGEHSRQADMVPAASISAGSIDPAASISAGSIDPAASISAGSAEPFPTVIKPVHADEPSLPPGHSLGSSEHSTRFPSPSDLANSISSSSEMEDIYHHPSTGIFSSSSYDADFGGMQEEMHRLLNPARSWKLFILPDRKLLLGQNVILEEQKTDCQRNSSHGIKSQIGGSRSAFLYGEIDEEVLVTQPKGFEDPHFPKHVYKVVKALYGLHQAPRAWYARLSTFLLKHNYRRDDIIFGSTKKAWCDEFEVLMKGEFEMSAMGIQLLGTPATHYYFNPKIPGLEELREQYRQRHTLHPPLQISKERCSYINVEKNRNIFPFSTLLQQNPDGYRVYDRNGEAYCVNHGLQKPPTYRYIFKALLTDQSATASVTFFTLNADLLTGSSCTELVKKYGVPDPRDFPDEILSLNGRTHIFQVHYNPSCVQGRVDFYFDDILDKPLQIDGPSQSLEPSTEPTRIGTPVQLPQTSIATQILTVTPLPITPETPGTPAEQPAASTATSIGLTEGVSSDTPSIPTTSSEITTKNVKRALFETGSTGESKKTKE</sequence>
<dbReference type="SUPFAM" id="SSF50249">
    <property type="entry name" value="Nucleic acid-binding proteins"/>
    <property type="match status" value="1"/>
</dbReference>
<organism evidence="4 5">
    <name type="scientific">Tanacetum coccineum</name>
    <dbReference type="NCBI Taxonomy" id="301880"/>
    <lineage>
        <taxon>Eukaryota</taxon>
        <taxon>Viridiplantae</taxon>
        <taxon>Streptophyta</taxon>
        <taxon>Embryophyta</taxon>
        <taxon>Tracheophyta</taxon>
        <taxon>Spermatophyta</taxon>
        <taxon>Magnoliopsida</taxon>
        <taxon>eudicotyledons</taxon>
        <taxon>Gunneridae</taxon>
        <taxon>Pentapetalae</taxon>
        <taxon>asterids</taxon>
        <taxon>campanulids</taxon>
        <taxon>Asterales</taxon>
        <taxon>Asteraceae</taxon>
        <taxon>Asteroideae</taxon>
        <taxon>Anthemideae</taxon>
        <taxon>Anthemidinae</taxon>
        <taxon>Tanacetum</taxon>
    </lineage>
</organism>
<keyword evidence="5" id="KW-1185">Reference proteome</keyword>
<feature type="compositionally biased region" description="Polar residues" evidence="2">
    <location>
        <begin position="147"/>
        <end position="161"/>
    </location>
</feature>
<dbReference type="Proteomes" id="UP001151760">
    <property type="component" value="Unassembled WGS sequence"/>
</dbReference>
<dbReference type="Pfam" id="PF07727">
    <property type="entry name" value="RVT_2"/>
    <property type="match status" value="1"/>
</dbReference>
<feature type="region of interest" description="Disordered" evidence="2">
    <location>
        <begin position="551"/>
        <end position="615"/>
    </location>
</feature>
<dbReference type="InterPro" id="IPR012340">
    <property type="entry name" value="NA-bd_OB-fold"/>
</dbReference>
<accession>A0ABQ5DUT4</accession>
<dbReference type="InterPro" id="IPR013103">
    <property type="entry name" value="RVT_2"/>
</dbReference>
<comment type="caution">
    <text evidence="4">The sequence shown here is derived from an EMBL/GenBank/DDBJ whole genome shotgun (WGS) entry which is preliminary data.</text>
</comment>